<dbReference type="PANTHER" id="PTHR14221">
    <property type="entry name" value="WD REPEAT DOMAIN 44"/>
    <property type="match status" value="1"/>
</dbReference>
<proteinExistence type="predicted"/>
<feature type="region of interest" description="Disordered" evidence="4">
    <location>
        <begin position="491"/>
        <end position="537"/>
    </location>
</feature>
<dbReference type="InterPro" id="IPR036322">
    <property type="entry name" value="WD40_repeat_dom_sf"/>
</dbReference>
<evidence type="ECO:0000256" key="4">
    <source>
        <dbReference type="SAM" id="MobiDB-lite"/>
    </source>
</evidence>
<dbReference type="PROSITE" id="PS50082">
    <property type="entry name" value="WD_REPEATS_2"/>
    <property type="match status" value="3"/>
</dbReference>
<dbReference type="AlphaFoldDB" id="A0A9Q1JUJ5"/>
<protein>
    <recommendedName>
        <fullName evidence="7">WD repeat-containing protein 44</fullName>
    </recommendedName>
</protein>
<dbReference type="PANTHER" id="PTHR14221:SF41">
    <property type="entry name" value="TRANSDUCIN_WD40 REPEAT-LIKE SUPERFAMILY PROTEIN"/>
    <property type="match status" value="1"/>
</dbReference>
<feature type="compositionally biased region" description="Low complexity" evidence="4">
    <location>
        <begin position="258"/>
        <end position="279"/>
    </location>
</feature>
<keyword evidence="1 3" id="KW-0853">WD repeat</keyword>
<dbReference type="PROSITE" id="PS00678">
    <property type="entry name" value="WD_REPEATS_1"/>
    <property type="match status" value="2"/>
</dbReference>
<feature type="compositionally biased region" description="Basic and acidic residues" evidence="4">
    <location>
        <begin position="135"/>
        <end position="150"/>
    </location>
</feature>
<evidence type="ECO:0000313" key="5">
    <source>
        <dbReference type="EMBL" id="KAJ8431314.1"/>
    </source>
</evidence>
<evidence type="ECO:0000313" key="6">
    <source>
        <dbReference type="Proteomes" id="UP001153076"/>
    </source>
</evidence>
<dbReference type="Pfam" id="PF00400">
    <property type="entry name" value="WD40"/>
    <property type="match status" value="3"/>
</dbReference>
<dbReference type="InterPro" id="IPR040324">
    <property type="entry name" value="WDR44/Dgr2"/>
</dbReference>
<feature type="region of interest" description="Disordered" evidence="4">
    <location>
        <begin position="792"/>
        <end position="882"/>
    </location>
</feature>
<feature type="repeat" description="WD" evidence="3">
    <location>
        <begin position="730"/>
        <end position="760"/>
    </location>
</feature>
<dbReference type="InterPro" id="IPR019775">
    <property type="entry name" value="WD40_repeat_CS"/>
</dbReference>
<reference evidence="5" key="1">
    <citation type="submission" date="2022-04" db="EMBL/GenBank/DDBJ databases">
        <title>Carnegiea gigantea Genome sequencing and assembly v2.</title>
        <authorList>
            <person name="Copetti D."/>
            <person name="Sanderson M.J."/>
            <person name="Burquez A."/>
            <person name="Wojciechowski M.F."/>
        </authorList>
    </citation>
    <scope>NUCLEOTIDE SEQUENCE</scope>
    <source>
        <strain evidence="5">SGP5-SGP5p</strain>
        <tissue evidence="5">Aerial part</tissue>
    </source>
</reference>
<dbReference type="OrthoDB" id="408728at2759"/>
<feature type="region of interest" description="Disordered" evidence="4">
    <location>
        <begin position="135"/>
        <end position="184"/>
    </location>
</feature>
<keyword evidence="6" id="KW-1185">Reference proteome</keyword>
<feature type="compositionally biased region" description="Basic and acidic residues" evidence="4">
    <location>
        <begin position="851"/>
        <end position="873"/>
    </location>
</feature>
<dbReference type="InterPro" id="IPR001680">
    <property type="entry name" value="WD40_rpt"/>
</dbReference>
<dbReference type="InterPro" id="IPR015943">
    <property type="entry name" value="WD40/YVTN_repeat-like_dom_sf"/>
</dbReference>
<organism evidence="5 6">
    <name type="scientific">Carnegiea gigantea</name>
    <dbReference type="NCBI Taxonomy" id="171969"/>
    <lineage>
        <taxon>Eukaryota</taxon>
        <taxon>Viridiplantae</taxon>
        <taxon>Streptophyta</taxon>
        <taxon>Embryophyta</taxon>
        <taxon>Tracheophyta</taxon>
        <taxon>Spermatophyta</taxon>
        <taxon>Magnoliopsida</taxon>
        <taxon>eudicotyledons</taxon>
        <taxon>Gunneridae</taxon>
        <taxon>Pentapetalae</taxon>
        <taxon>Caryophyllales</taxon>
        <taxon>Cactineae</taxon>
        <taxon>Cactaceae</taxon>
        <taxon>Cactoideae</taxon>
        <taxon>Echinocereeae</taxon>
        <taxon>Carnegiea</taxon>
    </lineage>
</organism>
<dbReference type="SMART" id="SM00320">
    <property type="entry name" value="WD40"/>
    <property type="match status" value="4"/>
</dbReference>
<feature type="region of interest" description="Disordered" evidence="4">
    <location>
        <begin position="253"/>
        <end position="279"/>
    </location>
</feature>
<evidence type="ECO:0008006" key="7">
    <source>
        <dbReference type="Google" id="ProtNLM"/>
    </source>
</evidence>
<accession>A0A9Q1JUJ5</accession>
<sequence length="972" mass="108044">MVEHKRTRTTTLSWDGLAVDDDDFYDSNNRISAVVPFDLAEAPASSGSFDEDTFEDTRLSFASAVSSSFSSASGGTPLVSAANPPSSSVDDYEMWLVAPASISERRRRLLKGMGLTSSKELLRLSTMAMSKKFVDPIRKEDSKQEKKIPLSDETTMGGDDHARKEEDQHAAEPDPEPASPSPYPEMALLVRSRSDGDIDPFSVETKRRKEQFIGNVSKQRLTRTSSTLAPLARVCNLNVDFIIKNDSNNSGCNSANQSIDNVDKNNSNNRVSSRRVATSSNLQQSDQLGAFFLIKNLDTGKEFIVKEFANDGMWNRLSDLQTGRQLTMEEFEKSVGYSPVVQELMRRQNVSLNTEKGGASLERKTSVNAFLSKRFRLSKRRGGSLLRSINRVTHLGSISEKDRETLPIPGQSPRKDGEGESTPNQEWVRVRTHGKSYKELTALRFCQEIQAHQGSIWTIQFNADGRYLASAGEDKVIHVWEVQECEIASLRPPDESANSTPLHPMMCPSPDHESGSPLGPDLSTPDKKKKGKSVSRREGVMPDYVRLPETIFALSNEPVCSFEGHLDDVLDLSWSSSQLLLLSSSMDKTVRLWDLEKKACLRLFAHNDYVALLMPRSGYGMYLRGGLLIGRTSMRWSQLLAILLTDRHPSPSPHSDFMIFDGKLNQTSQFVVQTKKKSGPKKITGFEFTADNPNEVLVTSADSRIRIYEGSELTQKFRGLRNTSSQIAASFSPDTNYVICASEDSNVYVWKREEQRNGKSKTTIRTKSHEYFHCKDVSVAIPWPGSVKFEPPTVQLHSRRQSRRHTAFLSSIGSPRKDDANKTSRRHHLPPLPNRTKDSNPTEKTNNNNENKSRENNVDAEKAPNSPESDHARITTSESGFSDSFNSLRVGRAVGGSLRHGDSPSMSSNYGSSSPWTQGWSWFDGGASHGGDTMQARAWGLVIVTAGLGGEIRAYQNIGIPVKVGRQASLLW</sequence>
<feature type="compositionally biased region" description="Basic residues" evidence="4">
    <location>
        <begin position="797"/>
        <end position="806"/>
    </location>
</feature>
<name>A0A9Q1JUJ5_9CARY</name>
<dbReference type="PROSITE" id="PS50294">
    <property type="entry name" value="WD_REPEATS_REGION"/>
    <property type="match status" value="2"/>
</dbReference>
<feature type="repeat" description="WD" evidence="3">
    <location>
        <begin position="562"/>
        <end position="603"/>
    </location>
</feature>
<keyword evidence="2" id="KW-0677">Repeat</keyword>
<comment type="caution">
    <text evidence="5">The sequence shown here is derived from an EMBL/GenBank/DDBJ whole genome shotgun (WGS) entry which is preliminary data.</text>
</comment>
<dbReference type="Gene3D" id="2.130.10.10">
    <property type="entry name" value="YVTN repeat-like/Quinoprotein amine dehydrogenase"/>
    <property type="match status" value="2"/>
</dbReference>
<feature type="region of interest" description="Disordered" evidence="4">
    <location>
        <begin position="400"/>
        <end position="424"/>
    </location>
</feature>
<evidence type="ECO:0000256" key="3">
    <source>
        <dbReference type="PROSITE-ProRule" id="PRU00221"/>
    </source>
</evidence>
<evidence type="ECO:0000256" key="2">
    <source>
        <dbReference type="ARBA" id="ARBA00022737"/>
    </source>
</evidence>
<gene>
    <name evidence="5" type="ORF">Cgig2_032304</name>
</gene>
<dbReference type="EMBL" id="JAKOGI010000697">
    <property type="protein sequence ID" value="KAJ8431314.1"/>
    <property type="molecule type" value="Genomic_DNA"/>
</dbReference>
<dbReference type="Proteomes" id="UP001153076">
    <property type="component" value="Unassembled WGS sequence"/>
</dbReference>
<feature type="repeat" description="WD" evidence="3">
    <location>
        <begin position="449"/>
        <end position="490"/>
    </location>
</feature>
<feature type="compositionally biased region" description="Basic and acidic residues" evidence="4">
    <location>
        <begin position="158"/>
        <end position="172"/>
    </location>
</feature>
<evidence type="ECO:0000256" key="1">
    <source>
        <dbReference type="ARBA" id="ARBA00022574"/>
    </source>
</evidence>
<dbReference type="SUPFAM" id="SSF50978">
    <property type="entry name" value="WD40 repeat-like"/>
    <property type="match status" value="1"/>
</dbReference>